<feature type="compositionally biased region" description="Polar residues" evidence="4">
    <location>
        <begin position="480"/>
        <end position="491"/>
    </location>
</feature>
<evidence type="ECO:0000256" key="4">
    <source>
        <dbReference type="SAM" id="MobiDB-lite"/>
    </source>
</evidence>
<evidence type="ECO:0000313" key="6">
    <source>
        <dbReference type="Proteomes" id="UP000807769"/>
    </source>
</evidence>
<dbReference type="InterPro" id="IPR036322">
    <property type="entry name" value="WD40_repeat_dom_sf"/>
</dbReference>
<dbReference type="PROSITE" id="PS50294">
    <property type="entry name" value="WD_REPEATS_REGION"/>
    <property type="match status" value="3"/>
</dbReference>
<dbReference type="Gene3D" id="2.130.10.10">
    <property type="entry name" value="YVTN repeat-like/Quinoprotein amine dehydrogenase"/>
    <property type="match status" value="2"/>
</dbReference>
<dbReference type="InterPro" id="IPR015943">
    <property type="entry name" value="WD40/YVTN_repeat-like_dom_sf"/>
</dbReference>
<proteinExistence type="predicted"/>
<feature type="repeat" description="WD" evidence="3">
    <location>
        <begin position="110"/>
        <end position="151"/>
    </location>
</feature>
<dbReference type="PRINTS" id="PR00320">
    <property type="entry name" value="GPROTEINBRPT"/>
</dbReference>
<protein>
    <submittedName>
        <fullName evidence="5">WD40-repeat-containing domain protein</fullName>
    </submittedName>
</protein>
<dbReference type="InterPro" id="IPR019775">
    <property type="entry name" value="WD40_repeat_CS"/>
</dbReference>
<feature type="repeat" description="WD" evidence="3">
    <location>
        <begin position="21"/>
        <end position="62"/>
    </location>
</feature>
<comment type="caution">
    <text evidence="5">The sequence shown here is derived from an EMBL/GenBank/DDBJ whole genome shotgun (WGS) entry which is preliminary data.</text>
</comment>
<feature type="region of interest" description="Disordered" evidence="4">
    <location>
        <begin position="472"/>
        <end position="493"/>
    </location>
</feature>
<dbReference type="AlphaFoldDB" id="A0A9P7JB66"/>
<evidence type="ECO:0000313" key="5">
    <source>
        <dbReference type="EMBL" id="KAG1812152.1"/>
    </source>
</evidence>
<dbReference type="OrthoDB" id="2624652at2759"/>
<dbReference type="InterPro" id="IPR020472">
    <property type="entry name" value="WD40_PAC1"/>
</dbReference>
<keyword evidence="2" id="KW-0677">Repeat</keyword>
<dbReference type="PROSITE" id="PS00678">
    <property type="entry name" value="WD_REPEATS_1"/>
    <property type="match status" value="1"/>
</dbReference>
<feature type="repeat" description="WD" evidence="3">
    <location>
        <begin position="255"/>
        <end position="296"/>
    </location>
</feature>
<dbReference type="RefSeq" id="XP_041190434.1">
    <property type="nucleotide sequence ID" value="XM_041343293.1"/>
</dbReference>
<evidence type="ECO:0000256" key="2">
    <source>
        <dbReference type="ARBA" id="ARBA00022737"/>
    </source>
</evidence>
<dbReference type="SUPFAM" id="SSF50978">
    <property type="entry name" value="WD40 repeat-like"/>
    <property type="match status" value="1"/>
</dbReference>
<dbReference type="PROSITE" id="PS50082">
    <property type="entry name" value="WD_REPEATS_2"/>
    <property type="match status" value="3"/>
</dbReference>
<reference evidence="5" key="1">
    <citation type="journal article" date="2020" name="New Phytol.">
        <title>Comparative genomics reveals dynamic genome evolution in host specialist ectomycorrhizal fungi.</title>
        <authorList>
            <person name="Lofgren L.A."/>
            <person name="Nguyen N.H."/>
            <person name="Vilgalys R."/>
            <person name="Ruytinx J."/>
            <person name="Liao H.L."/>
            <person name="Branco S."/>
            <person name="Kuo A."/>
            <person name="LaButti K."/>
            <person name="Lipzen A."/>
            <person name="Andreopoulos W."/>
            <person name="Pangilinan J."/>
            <person name="Riley R."/>
            <person name="Hundley H."/>
            <person name="Na H."/>
            <person name="Barry K."/>
            <person name="Grigoriev I.V."/>
            <person name="Stajich J.E."/>
            <person name="Kennedy P.G."/>
        </authorList>
    </citation>
    <scope>NUCLEOTIDE SEQUENCE</scope>
    <source>
        <strain evidence="5">MN1</strain>
    </source>
</reference>
<dbReference type="Pfam" id="PF00400">
    <property type="entry name" value="WD40"/>
    <property type="match status" value="4"/>
</dbReference>
<evidence type="ECO:0000256" key="3">
    <source>
        <dbReference type="PROSITE-ProRule" id="PRU00221"/>
    </source>
</evidence>
<dbReference type="CDD" id="cd00200">
    <property type="entry name" value="WD40"/>
    <property type="match status" value="1"/>
</dbReference>
<dbReference type="GeneID" id="64637309"/>
<gene>
    <name evidence="5" type="ORF">BJ212DRAFT_475189</name>
</gene>
<dbReference type="SMART" id="SM00320">
    <property type="entry name" value="WD40"/>
    <property type="match status" value="6"/>
</dbReference>
<accession>A0A9P7JB66</accession>
<keyword evidence="6" id="KW-1185">Reference proteome</keyword>
<dbReference type="InterPro" id="IPR001680">
    <property type="entry name" value="WD40_rpt"/>
</dbReference>
<dbReference type="EMBL" id="JABBWG010000027">
    <property type="protein sequence ID" value="KAG1812152.1"/>
    <property type="molecule type" value="Genomic_DNA"/>
</dbReference>
<dbReference type="InterPro" id="IPR050349">
    <property type="entry name" value="WD_LIS1/nudF_dynein_reg"/>
</dbReference>
<dbReference type="Proteomes" id="UP000807769">
    <property type="component" value="Unassembled WGS sequence"/>
</dbReference>
<evidence type="ECO:0000256" key="1">
    <source>
        <dbReference type="ARBA" id="ARBA00022574"/>
    </source>
</evidence>
<sequence length="543" mass="60389">MASASTKVATTNSILKPVMTLKGQRDYIRSISYFPDGQRMISGSYDKTARQWDLKAGKEIEGARIVSEGTVYAVAVSRDGRWVVTGGGNWRTDGAELKAVEIETGIVKTLEGHSRRIYCIDISVGNTLLASGSEDKTARIWNLETGKPVAGPFKSTGYVGAVRFSPDSKKLAVELDWGTCLEVWDVQSQKLDVRIGNPKNHDGGFLSSLVFWTNKNKNIIAAFTLNFTTDIDLNDCAKTIYEFDGVTLETVGAAFEGHTRRIRGLTISSDGALLASASYDNTMKLWAFESRQLLASFDVQKVEVLMLSSDSRQLVYTTNTNDHNIYICDTPPDILTQARIIAPKKHRRPPIVPMAPRPPPTRDTQQPAFIRLRGLLRFSPRANAVPDRYIQPRDPLNVPATLPLPSPLSDQVATRFDRFEISSPPRSNGVVQSLRHHLSFLVPRHSHGQSVVEVAPGRKVTRLLAAKLPEYKKIDDTRHPSSPQATLPQENDTADIDSLPDVHWVKAFLCYHSCWSHGTLRMPPRWRLERVDIPRQDGAHGCS</sequence>
<keyword evidence="1 3" id="KW-0853">WD repeat</keyword>
<organism evidence="5 6">
    <name type="scientific">Suillus subaureus</name>
    <dbReference type="NCBI Taxonomy" id="48587"/>
    <lineage>
        <taxon>Eukaryota</taxon>
        <taxon>Fungi</taxon>
        <taxon>Dikarya</taxon>
        <taxon>Basidiomycota</taxon>
        <taxon>Agaricomycotina</taxon>
        <taxon>Agaricomycetes</taxon>
        <taxon>Agaricomycetidae</taxon>
        <taxon>Boletales</taxon>
        <taxon>Suillineae</taxon>
        <taxon>Suillaceae</taxon>
        <taxon>Suillus</taxon>
    </lineage>
</organism>
<name>A0A9P7JB66_9AGAM</name>
<dbReference type="PANTHER" id="PTHR44129">
    <property type="entry name" value="WD REPEAT-CONTAINING PROTEIN POP1"/>
    <property type="match status" value="1"/>
</dbReference>